<keyword evidence="2" id="KW-1185">Reference proteome</keyword>
<proteinExistence type="predicted"/>
<dbReference type="EMBL" id="BGZK01000635">
    <property type="protein sequence ID" value="GBP53860.1"/>
    <property type="molecule type" value="Genomic_DNA"/>
</dbReference>
<gene>
    <name evidence="1" type="ORF">EVAR_96767_1</name>
</gene>
<dbReference type="OrthoDB" id="6354873at2759"/>
<dbReference type="Proteomes" id="UP000299102">
    <property type="component" value="Unassembled WGS sequence"/>
</dbReference>
<protein>
    <submittedName>
        <fullName evidence="1">Uncharacterized protein</fullName>
    </submittedName>
</protein>
<organism evidence="1 2">
    <name type="scientific">Eumeta variegata</name>
    <name type="common">Bagworm moth</name>
    <name type="synonym">Eumeta japonica</name>
    <dbReference type="NCBI Taxonomy" id="151549"/>
    <lineage>
        <taxon>Eukaryota</taxon>
        <taxon>Metazoa</taxon>
        <taxon>Ecdysozoa</taxon>
        <taxon>Arthropoda</taxon>
        <taxon>Hexapoda</taxon>
        <taxon>Insecta</taxon>
        <taxon>Pterygota</taxon>
        <taxon>Neoptera</taxon>
        <taxon>Endopterygota</taxon>
        <taxon>Lepidoptera</taxon>
        <taxon>Glossata</taxon>
        <taxon>Ditrysia</taxon>
        <taxon>Tineoidea</taxon>
        <taxon>Psychidae</taxon>
        <taxon>Oiketicinae</taxon>
        <taxon>Eumeta</taxon>
    </lineage>
</organism>
<dbReference type="AlphaFoldDB" id="A0A4C1WSP5"/>
<evidence type="ECO:0000313" key="1">
    <source>
        <dbReference type="EMBL" id="GBP53860.1"/>
    </source>
</evidence>
<evidence type="ECO:0000313" key="2">
    <source>
        <dbReference type="Proteomes" id="UP000299102"/>
    </source>
</evidence>
<reference evidence="1 2" key="1">
    <citation type="journal article" date="2019" name="Commun. Biol.">
        <title>The bagworm genome reveals a unique fibroin gene that provides high tensile strength.</title>
        <authorList>
            <person name="Kono N."/>
            <person name="Nakamura H."/>
            <person name="Ohtoshi R."/>
            <person name="Tomita M."/>
            <person name="Numata K."/>
            <person name="Arakawa K."/>
        </authorList>
    </citation>
    <scope>NUCLEOTIDE SEQUENCE [LARGE SCALE GENOMIC DNA]</scope>
</reference>
<accession>A0A4C1WSP5</accession>
<sequence length="126" mass="14254">MENSFGNTSYAEGFLRGTLTEHLKGIGRMFYVVSPQETLYAHKEQVPNFFKQKFKTLHILTSTSINKETSSIDSDSDPIFNITDENIYIVWNPPIYQRSDQFGHIRFLSAAFGPARTCSAIASPLI</sequence>
<name>A0A4C1WSP5_EUMVA</name>
<comment type="caution">
    <text evidence="1">The sequence shown here is derived from an EMBL/GenBank/DDBJ whole genome shotgun (WGS) entry which is preliminary data.</text>
</comment>